<reference evidence="3 4" key="1">
    <citation type="submission" date="2017-06" db="EMBL/GenBank/DDBJ databases">
        <title>Investigating the central metabolism of Clostridium thermosuccinogenes.</title>
        <authorList>
            <person name="Koendjbiharie J.G."/>
            <person name="van Kranenburg R."/>
        </authorList>
    </citation>
    <scope>NUCLEOTIDE SEQUENCE [LARGE SCALE GENOMIC DNA]</scope>
    <source>
        <strain evidence="3 4">DSM 5806</strain>
    </source>
</reference>
<dbReference type="SUPFAM" id="SSF55347">
    <property type="entry name" value="Glyceraldehyde-3-phosphate dehydrogenase-like, C-terminal domain"/>
    <property type="match status" value="1"/>
</dbReference>
<dbReference type="EMBL" id="NIOJ01000035">
    <property type="protein sequence ID" value="PNT97609.1"/>
    <property type="molecule type" value="Genomic_DNA"/>
</dbReference>
<dbReference type="InterPro" id="IPR036291">
    <property type="entry name" value="NAD(P)-bd_dom_sf"/>
</dbReference>
<dbReference type="PANTHER" id="PTHR43249:SF1">
    <property type="entry name" value="D-GLUCOSIDE 3-DEHYDROGENASE"/>
    <property type="match status" value="1"/>
</dbReference>
<dbReference type="Gene3D" id="3.40.50.720">
    <property type="entry name" value="NAD(P)-binding Rossmann-like Domain"/>
    <property type="match status" value="1"/>
</dbReference>
<evidence type="ECO:0000259" key="1">
    <source>
        <dbReference type="Pfam" id="PF01408"/>
    </source>
</evidence>
<dbReference type="Proteomes" id="UP000236151">
    <property type="component" value="Unassembled WGS sequence"/>
</dbReference>
<evidence type="ECO:0000259" key="2">
    <source>
        <dbReference type="Pfam" id="PF22725"/>
    </source>
</evidence>
<dbReference type="Pfam" id="PF22725">
    <property type="entry name" value="GFO_IDH_MocA_C3"/>
    <property type="match status" value="1"/>
</dbReference>
<dbReference type="Gene3D" id="3.30.360.10">
    <property type="entry name" value="Dihydrodipicolinate Reductase, domain 2"/>
    <property type="match status" value="1"/>
</dbReference>
<dbReference type="InterPro" id="IPR055170">
    <property type="entry name" value="GFO_IDH_MocA-like_dom"/>
</dbReference>
<dbReference type="SUPFAM" id="SSF51735">
    <property type="entry name" value="NAD(P)-binding Rossmann-fold domains"/>
    <property type="match status" value="1"/>
</dbReference>
<dbReference type="Pfam" id="PF01408">
    <property type="entry name" value="GFO_IDH_MocA"/>
    <property type="match status" value="1"/>
</dbReference>
<name>A0A2K2EXX8_9CLOT</name>
<dbReference type="OrthoDB" id="9815825at2"/>
<dbReference type="AlphaFoldDB" id="A0A2K2EXX8"/>
<comment type="caution">
    <text evidence="3">The sequence shown here is derived from an EMBL/GenBank/DDBJ whole genome shotgun (WGS) entry which is preliminary data.</text>
</comment>
<dbReference type="GO" id="GO:0000166">
    <property type="term" value="F:nucleotide binding"/>
    <property type="evidence" value="ECO:0007669"/>
    <property type="project" value="InterPro"/>
</dbReference>
<dbReference type="InterPro" id="IPR052515">
    <property type="entry name" value="Gfo/Idh/MocA_Oxidoreductase"/>
</dbReference>
<sequence>MNKFNVGVIGCGNISGIHMDALSALPDVTLYAVCDIDESKAAKAAEKYNCKYYTDYREMLKDSSIDSIHICTPHYLHAPMAIDSMLAGKHVLCEKPIAITSEDAQEMIRVSGETGKKLEICFQNRYNATSVKIKEILDSGSAGRILGAKAFVTWKRDKDYYASGAWRGTWEQEGGGVLINQSIHTLDLLQWFLGDVDKIKGNADTRLLGDYIEVEDTAEATIVFKNGATGLFYATNCYATDSPVEIEIFCEKAVLKLSDGLNVTYKDGRTEHITEADTKTGGKAYWGSGHAALIKDFYRRLGTGEDMPIDGFQALTSLKMIEAVYKSTKTREYVKF</sequence>
<gene>
    <name evidence="3" type="ORF">CDQ84_12945</name>
</gene>
<dbReference type="RefSeq" id="WP_103082151.1">
    <property type="nucleotide sequence ID" value="NZ_CP021850.1"/>
</dbReference>
<feature type="domain" description="GFO/IDH/MocA-like oxidoreductase" evidence="2">
    <location>
        <begin position="132"/>
        <end position="255"/>
    </location>
</feature>
<feature type="domain" description="Gfo/Idh/MocA-like oxidoreductase N-terminal" evidence="1">
    <location>
        <begin position="4"/>
        <end position="118"/>
    </location>
</feature>
<accession>A0A2K2EXX8</accession>
<evidence type="ECO:0000313" key="4">
    <source>
        <dbReference type="Proteomes" id="UP000236151"/>
    </source>
</evidence>
<dbReference type="KEGG" id="cthd:CDO33_00160"/>
<organism evidence="3 4">
    <name type="scientific">Clostridium thermosuccinogenes</name>
    <dbReference type="NCBI Taxonomy" id="84032"/>
    <lineage>
        <taxon>Bacteria</taxon>
        <taxon>Bacillati</taxon>
        <taxon>Bacillota</taxon>
        <taxon>Clostridia</taxon>
        <taxon>Eubacteriales</taxon>
        <taxon>Clostridiaceae</taxon>
        <taxon>Clostridium</taxon>
    </lineage>
</organism>
<proteinExistence type="predicted"/>
<dbReference type="PANTHER" id="PTHR43249">
    <property type="entry name" value="UDP-N-ACETYL-2-AMINO-2-DEOXY-D-GLUCURONATE OXIDASE"/>
    <property type="match status" value="1"/>
</dbReference>
<keyword evidence="4" id="KW-1185">Reference proteome</keyword>
<evidence type="ECO:0000313" key="3">
    <source>
        <dbReference type="EMBL" id="PNT97609.1"/>
    </source>
</evidence>
<dbReference type="InterPro" id="IPR000683">
    <property type="entry name" value="Gfo/Idh/MocA-like_OxRdtase_N"/>
</dbReference>
<protein>
    <submittedName>
        <fullName evidence="3">Oxidoreductase</fullName>
    </submittedName>
</protein>